<accession>A9WC44</accession>
<dbReference type="SUPFAM" id="SSF53927">
    <property type="entry name" value="Cytidine deaminase-like"/>
    <property type="match status" value="1"/>
</dbReference>
<dbReference type="GO" id="GO:0097163">
    <property type="term" value="F:sulfur carrier activity"/>
    <property type="evidence" value="ECO:0007669"/>
    <property type="project" value="UniProtKB-UniRule"/>
</dbReference>
<dbReference type="RefSeq" id="WP_012256093.1">
    <property type="nucleotide sequence ID" value="NC_010175.1"/>
</dbReference>
<comment type="function">
    <text evidence="3">Required for formate dehydrogenase (FDH) activity. Acts as a sulfur carrier protein that transfers sulfur from IscS to the molybdenum cofactor prior to its insertion into FDH.</text>
</comment>
<protein>
    <recommendedName>
        <fullName evidence="3">Sulfur carrier protein FdhD</fullName>
    </recommendedName>
</protein>
<keyword evidence="1 3" id="KW-0963">Cytoplasm</keyword>
<dbReference type="PANTHER" id="PTHR30592:SF1">
    <property type="entry name" value="SULFUR CARRIER PROTEIN FDHD"/>
    <property type="match status" value="1"/>
</dbReference>
<organism evidence="4 5">
    <name type="scientific">Chloroflexus aurantiacus (strain ATCC 29366 / DSM 635 / J-10-fl)</name>
    <dbReference type="NCBI Taxonomy" id="324602"/>
    <lineage>
        <taxon>Bacteria</taxon>
        <taxon>Bacillati</taxon>
        <taxon>Chloroflexota</taxon>
        <taxon>Chloroflexia</taxon>
        <taxon>Chloroflexales</taxon>
        <taxon>Chloroflexineae</taxon>
        <taxon>Chloroflexaceae</taxon>
        <taxon>Chloroflexus</taxon>
    </lineage>
</organism>
<name>A9WC44_CHLAA</name>
<evidence type="ECO:0000256" key="1">
    <source>
        <dbReference type="ARBA" id="ARBA00022490"/>
    </source>
</evidence>
<proteinExistence type="inferred from homology"/>
<dbReference type="AlphaFoldDB" id="A9WC44"/>
<dbReference type="KEGG" id="cau:Caur_0183"/>
<keyword evidence="5" id="KW-1185">Reference proteome</keyword>
<dbReference type="EMBL" id="CP000909">
    <property type="protein sequence ID" value="ABY33437.1"/>
    <property type="molecule type" value="Genomic_DNA"/>
</dbReference>
<dbReference type="InParanoid" id="A9WC44"/>
<sequence length="285" mass="31136">MITRASTRRRTILKVRDGRWQQTKDTVVVEEPLEIRLATAGNPQSTALATVMRTPGADVELAAGFLFGEGIVRDRYDIVTIRYCVDADLDEEARFNTLIVTLRPELDLNLDHIRRLFFVSSSCGVCGKISLEALRLRGCTPLIDDPTLQVRCSVLAGIDQRVQQAQELFSRTGGLHAAALISLDGQIHALHEDIGRHNAVDKLIGDHLLGGRLELLRQSVLLVSGRASFEIMQKALMAQIPIVAAVGAPSTLAVTLAQHFNMTLIGFLRGSSFNIYAGAGRVEEG</sequence>
<dbReference type="InterPro" id="IPR003786">
    <property type="entry name" value="FdhD"/>
</dbReference>
<comment type="subcellular location">
    <subcellularLocation>
        <location evidence="3">Cytoplasm</location>
    </subcellularLocation>
</comment>
<comment type="similarity">
    <text evidence="3">Belongs to the FdhD family.</text>
</comment>
<keyword evidence="2 3" id="KW-0501">Molybdenum cofactor biosynthesis</keyword>
<evidence type="ECO:0000313" key="4">
    <source>
        <dbReference type="EMBL" id="ABY33437.1"/>
    </source>
</evidence>
<dbReference type="FunCoup" id="A9WC44">
    <property type="interactions" value="105"/>
</dbReference>
<dbReference type="NCBIfam" id="TIGR00129">
    <property type="entry name" value="fdhD_narQ"/>
    <property type="match status" value="1"/>
</dbReference>
<gene>
    <name evidence="3" type="primary">fdhD</name>
    <name evidence="4" type="ordered locus">Caur_0183</name>
</gene>
<dbReference type="eggNOG" id="COG1526">
    <property type="taxonomic scope" value="Bacteria"/>
</dbReference>
<feature type="active site" description="Cysteine persulfide intermediate" evidence="3">
    <location>
        <position position="123"/>
    </location>
</feature>
<dbReference type="Gene3D" id="3.10.20.10">
    <property type="match status" value="1"/>
</dbReference>
<dbReference type="HOGENOM" id="CLU_056887_3_0_0"/>
<dbReference type="PATRIC" id="fig|324602.8.peg.213"/>
<dbReference type="Proteomes" id="UP000002008">
    <property type="component" value="Chromosome"/>
</dbReference>
<comment type="caution">
    <text evidence="3">Lacks conserved residue(s) required for the propagation of feature annotation.</text>
</comment>
<dbReference type="GO" id="GO:0016783">
    <property type="term" value="F:sulfurtransferase activity"/>
    <property type="evidence" value="ECO:0007669"/>
    <property type="project" value="InterPro"/>
</dbReference>
<dbReference type="InterPro" id="IPR016193">
    <property type="entry name" value="Cytidine_deaminase-like"/>
</dbReference>
<dbReference type="Pfam" id="PF02634">
    <property type="entry name" value="FdhD-NarQ"/>
    <property type="match status" value="1"/>
</dbReference>
<dbReference type="NCBIfam" id="NF001943">
    <property type="entry name" value="PRK00724.1-2"/>
    <property type="match status" value="1"/>
</dbReference>
<evidence type="ECO:0000256" key="3">
    <source>
        <dbReference type="HAMAP-Rule" id="MF_00187"/>
    </source>
</evidence>
<dbReference type="PIRSF" id="PIRSF015626">
    <property type="entry name" value="FdhD"/>
    <property type="match status" value="1"/>
</dbReference>
<evidence type="ECO:0000256" key="2">
    <source>
        <dbReference type="ARBA" id="ARBA00023150"/>
    </source>
</evidence>
<dbReference type="GO" id="GO:0005737">
    <property type="term" value="C:cytoplasm"/>
    <property type="evidence" value="ECO:0007669"/>
    <property type="project" value="UniProtKB-SubCell"/>
</dbReference>
<evidence type="ECO:0000313" key="5">
    <source>
        <dbReference type="Proteomes" id="UP000002008"/>
    </source>
</evidence>
<reference evidence="5" key="1">
    <citation type="journal article" date="2011" name="BMC Genomics">
        <title>Complete genome sequence of the filamentous anoxygenic phototrophic bacterium Chloroflexus aurantiacus.</title>
        <authorList>
            <person name="Tang K.H."/>
            <person name="Barry K."/>
            <person name="Chertkov O."/>
            <person name="Dalin E."/>
            <person name="Han C.S."/>
            <person name="Hauser L.J."/>
            <person name="Honchak B.M."/>
            <person name="Karbach L.E."/>
            <person name="Land M.L."/>
            <person name="Lapidus A."/>
            <person name="Larimer F.W."/>
            <person name="Mikhailova N."/>
            <person name="Pitluck S."/>
            <person name="Pierson B.K."/>
            <person name="Blankenship R.E."/>
        </authorList>
    </citation>
    <scope>NUCLEOTIDE SEQUENCE [LARGE SCALE GENOMIC DNA]</scope>
    <source>
        <strain evidence="5">ATCC 29366 / DSM 635 / J-10-fl</strain>
    </source>
</reference>
<dbReference type="HAMAP" id="MF_00187">
    <property type="entry name" value="FdhD"/>
    <property type="match status" value="1"/>
</dbReference>
<dbReference type="PANTHER" id="PTHR30592">
    <property type="entry name" value="FORMATE DEHYDROGENASE"/>
    <property type="match status" value="1"/>
</dbReference>
<dbReference type="EnsemblBacteria" id="ABY33437">
    <property type="protein sequence ID" value="ABY33437"/>
    <property type="gene ID" value="Caur_0183"/>
</dbReference>
<dbReference type="Gene3D" id="3.40.140.10">
    <property type="entry name" value="Cytidine Deaminase, domain 2"/>
    <property type="match status" value="1"/>
</dbReference>
<dbReference type="STRING" id="324602.Caur_0183"/>
<dbReference type="GO" id="GO:0006777">
    <property type="term" value="P:Mo-molybdopterin cofactor biosynthetic process"/>
    <property type="evidence" value="ECO:0007669"/>
    <property type="project" value="UniProtKB-UniRule"/>
</dbReference>